<dbReference type="GeneID" id="61173009"/>
<protein>
    <submittedName>
        <fullName evidence="1">NRDE domain protein</fullName>
    </submittedName>
</protein>
<dbReference type="EMBL" id="CP012029">
    <property type="protein sequence ID" value="ALO27682.1"/>
    <property type="molecule type" value="Genomic_DNA"/>
</dbReference>
<dbReference type="AlphaFoldDB" id="A0A0E3BSB1"/>
<evidence type="ECO:0000313" key="1">
    <source>
        <dbReference type="EMBL" id="ALO27682.1"/>
    </source>
</evidence>
<gene>
    <name evidence="1" type="ORF">LBBP_03492</name>
</gene>
<evidence type="ECO:0000313" key="2">
    <source>
        <dbReference type="Proteomes" id="UP000058857"/>
    </source>
</evidence>
<dbReference type="RefSeq" id="WP_002723527.1">
    <property type="nucleotide sequence ID" value="NZ_CP012029.1"/>
</dbReference>
<dbReference type="PANTHER" id="PTHR17985:SF8">
    <property type="entry name" value="TRANSPORT AND GOLGI ORGANIZATION PROTEIN 2 HOMOLOG"/>
    <property type="match status" value="1"/>
</dbReference>
<organism evidence="1">
    <name type="scientific">Leptospira borgpetersenii serovar Ballum</name>
    <dbReference type="NCBI Taxonomy" id="280505"/>
    <lineage>
        <taxon>Bacteria</taxon>
        <taxon>Pseudomonadati</taxon>
        <taxon>Spirochaetota</taxon>
        <taxon>Spirochaetia</taxon>
        <taxon>Leptospirales</taxon>
        <taxon>Leptospiraceae</taxon>
        <taxon>Leptospira</taxon>
    </lineage>
</organism>
<dbReference type="Proteomes" id="UP000058857">
    <property type="component" value="Chromosome 1"/>
</dbReference>
<reference evidence="1 2" key="1">
    <citation type="journal article" date="2015" name="PLoS Negl. Trop. Dis.">
        <title>Distribution of Plasmids in Distinct Leptospira Pathogenic Species.</title>
        <authorList>
            <person name="Wang Y."/>
            <person name="Zhuang X."/>
            <person name="Zhong Y."/>
            <person name="Zhang C."/>
            <person name="Zhang Y."/>
            <person name="Zeng L."/>
            <person name="Zhu Y."/>
            <person name="He P."/>
            <person name="Dong K."/>
            <person name="Pal U."/>
            <person name="Guo X."/>
            <person name="Qin J."/>
        </authorList>
    </citation>
    <scope>NUCLEOTIDE SEQUENCE [LARGE SCALE GENOMIC DNA]</scope>
    <source>
        <strain evidence="1 2">56604</strain>
    </source>
</reference>
<dbReference type="InterPro" id="IPR008551">
    <property type="entry name" value="TANGO2"/>
</dbReference>
<sequence length="250" mass="28366">MCTAIIYRNPDRKIFGIGFNRDESVKRKPSSVPTRLGNGPTFAIAPLDGDYGGTWIGVNSSKEIFCLLNFYEATLKLLRNPTSRGLLVRSCLLNEVKPESLKSEDLENFYPFKLLRISLEKTEVFIWDGKNFTPTSYTDTFQILGSSFTQGAKAQISREVVFQENYALGFLPDVDEFLKLSKNFLTSHLPEKGALSPCMHRRDAHTVSKTEIVLRENEYTITYQEGQPCESSEPGIFNLTLTNFHRTNEL</sequence>
<dbReference type="PANTHER" id="PTHR17985">
    <property type="entry name" value="SER/THR-RICH PROTEIN T10 IN DGCR REGION"/>
    <property type="match status" value="1"/>
</dbReference>
<dbReference type="Pfam" id="PF05742">
    <property type="entry name" value="TANGO2"/>
    <property type="match status" value="1"/>
</dbReference>
<name>A0A0E3BSB1_LEPBO</name>
<proteinExistence type="predicted"/>
<accession>A0A0E3BSB1</accession>
<dbReference type="PATRIC" id="fig|280505.15.peg.3404"/>